<dbReference type="Pfam" id="PF03759">
    <property type="entry name" value="PRONE"/>
    <property type="match status" value="1"/>
</dbReference>
<evidence type="ECO:0000313" key="4">
    <source>
        <dbReference type="EMBL" id="KAK6939033.1"/>
    </source>
</evidence>
<dbReference type="PANTHER" id="PTHR33101:SF50">
    <property type="entry name" value="ROP GUANINE NUCLEOTIDE EXCHANGE FACTOR 1-LIKE"/>
    <property type="match status" value="1"/>
</dbReference>
<proteinExistence type="predicted"/>
<dbReference type="InterPro" id="IPR005512">
    <property type="entry name" value="PRONE_dom"/>
</dbReference>
<sequence>MGSVSSEDELDRLTDRLESYSLSADVSECESSSCFSCRRFDPEAATTSFAPSPLLPSECKGKGSFQAPPPVSLLDSGNLRAKIKPEKPLSDVSEIELMKERFAKLLLGEDMSGGGKGVCTALAISNAITNLSATVFGELWRLEPLAPQKKAMWHREMEWLLSVSNYIVELIPSSQQFPGGGTFEVMVTRPRSDLYVNLPALKKIDAMLLSMLDGFRDSEFGYVDRGIIVTGPDDFELDSVSSSSGRPSVRQEEKWWLPFPKLPPNGLSEDMRKRLLQCRECTNQILKATMAINNSVLAEMEIPDVYLESLPKRGKACLGEIIYRYITSEQFSPECLLDYLDLSSEFTTLEIANRIEAAVHIWRKKSQKRSSNYMKSGKSSLTGKVKGFGGAKEKTELLAQRAESLLQNLKLRFPGLPQTALDMNKIQHNKDVGHSILESYSRVMESVAFSIMARIEDLLYVDDATKQRAAEQSASLLIQRGLNGSGPLQKHFSPNSLSTKSTPCPSSFATPAYCPSPLMAGNLGRAQTPRKQWRSF</sequence>
<dbReference type="PANTHER" id="PTHR33101">
    <property type="entry name" value="ROP GUANINE NUCLEOTIDE EXCHANGE FACTOR 1"/>
    <property type="match status" value="1"/>
</dbReference>
<gene>
    <name evidence="4" type="ORF">RJ641_032541</name>
</gene>
<keyword evidence="5" id="KW-1185">Reference proteome</keyword>
<name>A0AAN8ZLX1_9MAGN</name>
<feature type="domain" description="PRONE" evidence="3">
    <location>
        <begin position="85"/>
        <end position="472"/>
    </location>
</feature>
<dbReference type="FunFam" id="1.20.58.2010:FF:000001">
    <property type="entry name" value="Rop guanine nucleotide exchange factor 14"/>
    <property type="match status" value="1"/>
</dbReference>
<dbReference type="EMBL" id="JBAMMX010000006">
    <property type="protein sequence ID" value="KAK6939033.1"/>
    <property type="molecule type" value="Genomic_DNA"/>
</dbReference>
<dbReference type="InterPro" id="IPR038937">
    <property type="entry name" value="RopGEF"/>
</dbReference>
<comment type="caution">
    <text evidence="4">The sequence shown here is derived from an EMBL/GenBank/DDBJ whole genome shotgun (WGS) entry which is preliminary data.</text>
</comment>
<dbReference type="FunFam" id="1.20.58.2010:FF:000003">
    <property type="entry name" value="Rop guanine nucleotide exchange factor 14"/>
    <property type="match status" value="1"/>
</dbReference>
<protein>
    <submittedName>
        <fullName evidence="4">PRONE domain</fullName>
    </submittedName>
</protein>
<dbReference type="Gene3D" id="1.20.58.2010">
    <property type="entry name" value="PRONE domain, subdomain 1"/>
    <property type="match status" value="2"/>
</dbReference>
<evidence type="ECO:0000313" key="5">
    <source>
        <dbReference type="Proteomes" id="UP001370490"/>
    </source>
</evidence>
<evidence type="ECO:0000259" key="3">
    <source>
        <dbReference type="PROSITE" id="PS51334"/>
    </source>
</evidence>
<evidence type="ECO:0000256" key="2">
    <source>
        <dbReference type="PROSITE-ProRule" id="PRU00663"/>
    </source>
</evidence>
<evidence type="ECO:0000256" key="1">
    <source>
        <dbReference type="ARBA" id="ARBA00022658"/>
    </source>
</evidence>
<keyword evidence="1 2" id="KW-0344">Guanine-nucleotide releasing factor</keyword>
<dbReference type="GO" id="GO:0005085">
    <property type="term" value="F:guanyl-nucleotide exchange factor activity"/>
    <property type="evidence" value="ECO:0007669"/>
    <property type="project" value="UniProtKB-UniRule"/>
</dbReference>
<dbReference type="AlphaFoldDB" id="A0AAN8ZLX1"/>
<reference evidence="4 5" key="1">
    <citation type="submission" date="2023-12" db="EMBL/GenBank/DDBJ databases">
        <title>A high-quality genome assembly for Dillenia turbinata (Dilleniales).</title>
        <authorList>
            <person name="Chanderbali A."/>
        </authorList>
    </citation>
    <scope>NUCLEOTIDE SEQUENCE [LARGE SCALE GENOMIC DNA]</scope>
    <source>
        <strain evidence="4">LSX21</strain>
        <tissue evidence="4">Leaf</tissue>
    </source>
</reference>
<dbReference type="Proteomes" id="UP001370490">
    <property type="component" value="Unassembled WGS sequence"/>
</dbReference>
<organism evidence="4 5">
    <name type="scientific">Dillenia turbinata</name>
    <dbReference type="NCBI Taxonomy" id="194707"/>
    <lineage>
        <taxon>Eukaryota</taxon>
        <taxon>Viridiplantae</taxon>
        <taxon>Streptophyta</taxon>
        <taxon>Embryophyta</taxon>
        <taxon>Tracheophyta</taxon>
        <taxon>Spermatophyta</taxon>
        <taxon>Magnoliopsida</taxon>
        <taxon>eudicotyledons</taxon>
        <taxon>Gunneridae</taxon>
        <taxon>Pentapetalae</taxon>
        <taxon>Dilleniales</taxon>
        <taxon>Dilleniaceae</taxon>
        <taxon>Dillenia</taxon>
    </lineage>
</organism>
<dbReference type="PROSITE" id="PS51334">
    <property type="entry name" value="PRONE"/>
    <property type="match status" value="1"/>
</dbReference>
<accession>A0AAN8ZLX1</accession>